<dbReference type="PANTHER" id="PTHR10150:SF0">
    <property type="entry name" value="DNA REPAIR ENDONUCLEASE XPF"/>
    <property type="match status" value="1"/>
</dbReference>
<dbReference type="Proteomes" id="UP001212997">
    <property type="component" value="Unassembled WGS sequence"/>
</dbReference>
<feature type="compositionally biased region" description="Basic and acidic residues" evidence="6">
    <location>
        <begin position="317"/>
        <end position="327"/>
    </location>
</feature>
<keyword evidence="2" id="KW-0255">Endonuclease</keyword>
<keyword evidence="4" id="KW-0378">Hydrolase</keyword>
<dbReference type="GO" id="GO:0000014">
    <property type="term" value="F:single-stranded DNA endodeoxyribonuclease activity"/>
    <property type="evidence" value="ECO:0007669"/>
    <property type="project" value="TreeGrafter"/>
</dbReference>
<dbReference type="Gene3D" id="3.40.50.10130">
    <property type="match status" value="1"/>
</dbReference>
<keyword evidence="8" id="KW-1185">Reference proteome</keyword>
<dbReference type="GO" id="GO:1901255">
    <property type="term" value="P:nucleotide-excision repair involved in interstrand cross-link repair"/>
    <property type="evidence" value="ECO:0007669"/>
    <property type="project" value="TreeGrafter"/>
</dbReference>
<accession>A0AAD5V0H7</accession>
<feature type="region of interest" description="Disordered" evidence="6">
    <location>
        <begin position="274"/>
        <end position="361"/>
    </location>
</feature>
<evidence type="ECO:0000313" key="7">
    <source>
        <dbReference type="EMBL" id="KAJ3478757.1"/>
    </source>
</evidence>
<dbReference type="EMBL" id="JANAWD010000487">
    <property type="protein sequence ID" value="KAJ3478757.1"/>
    <property type="molecule type" value="Genomic_DNA"/>
</dbReference>
<dbReference type="AlphaFoldDB" id="A0AAD5V0H7"/>
<feature type="compositionally biased region" description="Polar residues" evidence="6">
    <location>
        <begin position="157"/>
        <end position="166"/>
    </location>
</feature>
<feature type="compositionally biased region" description="Polar residues" evidence="6">
    <location>
        <begin position="281"/>
        <end position="292"/>
    </location>
</feature>
<evidence type="ECO:0000313" key="8">
    <source>
        <dbReference type="Proteomes" id="UP001212997"/>
    </source>
</evidence>
<evidence type="ECO:0000256" key="4">
    <source>
        <dbReference type="ARBA" id="ARBA00022801"/>
    </source>
</evidence>
<dbReference type="GO" id="GO:0003684">
    <property type="term" value="F:damaged DNA binding"/>
    <property type="evidence" value="ECO:0007669"/>
    <property type="project" value="TreeGrafter"/>
</dbReference>
<gene>
    <name evidence="7" type="ORF">NLI96_g9544</name>
</gene>
<dbReference type="GO" id="GO:0000110">
    <property type="term" value="C:nucleotide-excision repair factor 1 complex"/>
    <property type="evidence" value="ECO:0007669"/>
    <property type="project" value="TreeGrafter"/>
</dbReference>
<sequence length="692" mass="76742">MTESTTEIHGAIVQCISSTLSELKRSNTSLDLDDLTVENVYFRSFDVVVRKQLDPVWYKVGPRTKQLVSDLATLRRLLGYLLTYDALAFHAYLETLIASNTTNHAGKPRQNQSLWMLTDAAHIIFSASAQPTPIHDIDDVDAWAALDEVEEIAGSATAGTGMSSAQSKERSTRKNWLPEGMDPVLEEMPKWTFVAAALQEIDEEMIRRQSQLSSRDPGTNTVLVMTSSLRTSQQVSEFLSEMDPEAPPGTMGRKMMEEKLRLYLWWKAKLSERNQQDRKALSNSTVTRAGNHSDSVASGSGSGGLGTAVGDGQLSEALRKKDKERQARTANRRRVRGGAPASNTSSSRDGGTAEGTGGGDARTYDEAQAIVEFLSTQGDLAFAGPQDESDLITQDDFGLDYDTHFGLLTPEQTVLVRVYSDDTDDQLLAEIQPRYIIMFEPNLDFVRRVEVYKKSYPGLGVRVYLLLYEDSCEEAKYLAGVRRERESFERLIKERGSMLMPILEERRSGSSDTLIKTISTRIAGGRKEINHEPSRTIADVKSYAKASAKYPVKKKNSNTPTETTVASPLIQTKLVLLVLAFPRVRIIWSSSPYATAEIFNDLKMNHPEPDPAKAITVGAEEDPDVSMGVNAAAEELLRSFPGITAKNVKHVMSKVNTVRELCELSLPKVQEILGVQPGKACWEFIHHGERKR</sequence>
<keyword evidence="3" id="KW-0227">DNA damage</keyword>
<keyword evidence="1" id="KW-0540">Nuclease</keyword>
<keyword evidence="5" id="KW-0234">DNA repair</keyword>
<evidence type="ECO:0000256" key="6">
    <source>
        <dbReference type="SAM" id="MobiDB-lite"/>
    </source>
</evidence>
<organism evidence="7 8">
    <name type="scientific">Meripilus lineatus</name>
    <dbReference type="NCBI Taxonomy" id="2056292"/>
    <lineage>
        <taxon>Eukaryota</taxon>
        <taxon>Fungi</taxon>
        <taxon>Dikarya</taxon>
        <taxon>Basidiomycota</taxon>
        <taxon>Agaricomycotina</taxon>
        <taxon>Agaricomycetes</taxon>
        <taxon>Polyporales</taxon>
        <taxon>Meripilaceae</taxon>
        <taxon>Meripilus</taxon>
    </lineage>
</organism>
<dbReference type="GO" id="GO:0000712">
    <property type="term" value="P:resolution of meiotic recombination intermediates"/>
    <property type="evidence" value="ECO:0007669"/>
    <property type="project" value="TreeGrafter"/>
</dbReference>
<comment type="caution">
    <text evidence="7">The sequence shown here is derived from an EMBL/GenBank/DDBJ whole genome shotgun (WGS) entry which is preliminary data.</text>
</comment>
<feature type="region of interest" description="Disordered" evidence="6">
    <location>
        <begin position="154"/>
        <end position="174"/>
    </location>
</feature>
<evidence type="ECO:0000256" key="1">
    <source>
        <dbReference type="ARBA" id="ARBA00022722"/>
    </source>
</evidence>
<evidence type="ECO:0008006" key="9">
    <source>
        <dbReference type="Google" id="ProtNLM"/>
    </source>
</evidence>
<proteinExistence type="predicted"/>
<name>A0AAD5V0H7_9APHY</name>
<dbReference type="InterPro" id="IPR010994">
    <property type="entry name" value="RuvA_2-like"/>
</dbReference>
<dbReference type="SUPFAM" id="SSF47781">
    <property type="entry name" value="RuvA domain 2-like"/>
    <property type="match status" value="1"/>
</dbReference>
<feature type="compositionally biased region" description="Gly residues" evidence="6">
    <location>
        <begin position="300"/>
        <end position="309"/>
    </location>
</feature>
<dbReference type="PANTHER" id="PTHR10150">
    <property type="entry name" value="DNA REPAIR ENDONUCLEASE XPF"/>
    <property type="match status" value="1"/>
</dbReference>
<evidence type="ECO:0000256" key="3">
    <source>
        <dbReference type="ARBA" id="ARBA00022763"/>
    </source>
</evidence>
<evidence type="ECO:0000256" key="2">
    <source>
        <dbReference type="ARBA" id="ARBA00022759"/>
    </source>
</evidence>
<dbReference type="GO" id="GO:0000724">
    <property type="term" value="P:double-strand break repair via homologous recombination"/>
    <property type="evidence" value="ECO:0007669"/>
    <property type="project" value="TreeGrafter"/>
</dbReference>
<reference evidence="7" key="1">
    <citation type="submission" date="2022-07" db="EMBL/GenBank/DDBJ databases">
        <title>Genome Sequence of Physisporinus lineatus.</title>
        <authorList>
            <person name="Buettner E."/>
        </authorList>
    </citation>
    <scope>NUCLEOTIDE SEQUENCE</scope>
    <source>
        <strain evidence="7">VT162</strain>
    </source>
</reference>
<dbReference type="GO" id="GO:0003697">
    <property type="term" value="F:single-stranded DNA binding"/>
    <property type="evidence" value="ECO:0007669"/>
    <property type="project" value="TreeGrafter"/>
</dbReference>
<evidence type="ECO:0000256" key="5">
    <source>
        <dbReference type="ARBA" id="ARBA00023204"/>
    </source>
</evidence>
<protein>
    <recommendedName>
        <fullName evidence="9">ERCC4 domain-containing protein</fullName>
    </recommendedName>
</protein>
<dbReference type="Gene3D" id="1.10.150.20">
    <property type="entry name" value="5' to 3' exonuclease, C-terminal subdomain"/>
    <property type="match status" value="1"/>
</dbReference>